<feature type="domain" description="CAP-Gly" evidence="16">
    <location>
        <begin position="138"/>
        <end position="182"/>
    </location>
</feature>
<dbReference type="SMART" id="SM01052">
    <property type="entry name" value="CAP_GLY"/>
    <property type="match status" value="3"/>
</dbReference>
<keyword evidence="7" id="KW-0597">Phosphoprotein</keyword>
<dbReference type="InterPro" id="IPR000938">
    <property type="entry name" value="CAP-Gly_domain"/>
</dbReference>
<comment type="caution">
    <text evidence="17">The sequence shown here is derived from an EMBL/GenBank/DDBJ whole genome shotgun (WGS) entry which is preliminary data.</text>
</comment>
<keyword evidence="12" id="KW-0788">Thiol protease</keyword>
<dbReference type="AlphaFoldDB" id="A0A9W9YVR1"/>
<dbReference type="EC" id="3.4.19.12" evidence="5"/>
<dbReference type="Gene3D" id="3.90.70.10">
    <property type="entry name" value="Cysteine proteinases"/>
    <property type="match status" value="1"/>
</dbReference>
<dbReference type="OrthoDB" id="6287070at2759"/>
<feature type="compositionally biased region" description="Basic and acidic residues" evidence="14">
    <location>
        <begin position="325"/>
        <end position="346"/>
    </location>
</feature>
<feature type="region of interest" description="Disordered" evidence="14">
    <location>
        <begin position="422"/>
        <end position="449"/>
    </location>
</feature>
<accession>A0A9W9YVR1</accession>
<keyword evidence="8" id="KW-0645">Protease</keyword>
<proteinExistence type="inferred from homology"/>
<comment type="subcellular location">
    <subcellularLocation>
        <location evidence="2">Cytoplasm</location>
        <location evidence="2">Cytoskeleton</location>
        <location evidence="2">Microtubule organizing center</location>
        <location evidence="2">Centrosome</location>
    </subcellularLocation>
    <subcellularLocation>
        <location evidence="3">Cytoplasm</location>
        <location evidence="3">Perinuclear region</location>
    </subcellularLocation>
</comment>
<keyword evidence="6" id="KW-0963">Cytoplasm</keyword>
<dbReference type="GO" id="GO:0048471">
    <property type="term" value="C:perinuclear region of cytoplasm"/>
    <property type="evidence" value="ECO:0007669"/>
    <property type="project" value="UniProtKB-SubCell"/>
</dbReference>
<dbReference type="PROSITE" id="PS50245">
    <property type="entry name" value="CAP_GLY_2"/>
    <property type="match status" value="1"/>
</dbReference>
<evidence type="ECO:0000256" key="3">
    <source>
        <dbReference type="ARBA" id="ARBA00004556"/>
    </source>
</evidence>
<evidence type="ECO:0000256" key="7">
    <source>
        <dbReference type="ARBA" id="ARBA00022553"/>
    </source>
</evidence>
<evidence type="ECO:0000256" key="12">
    <source>
        <dbReference type="ARBA" id="ARBA00022807"/>
    </source>
</evidence>
<dbReference type="Pfam" id="PF01302">
    <property type="entry name" value="CAP_GLY"/>
    <property type="match status" value="3"/>
</dbReference>
<dbReference type="GO" id="GO:0004843">
    <property type="term" value="F:cysteine-type deubiquitinase activity"/>
    <property type="evidence" value="ECO:0007669"/>
    <property type="project" value="UniProtKB-EC"/>
</dbReference>
<evidence type="ECO:0000256" key="8">
    <source>
        <dbReference type="ARBA" id="ARBA00022670"/>
    </source>
</evidence>
<evidence type="ECO:0000256" key="4">
    <source>
        <dbReference type="ARBA" id="ARBA00009085"/>
    </source>
</evidence>
<evidence type="ECO:0000256" key="13">
    <source>
        <dbReference type="ARBA" id="ARBA00022833"/>
    </source>
</evidence>
<feature type="domain" description="USP" evidence="15">
    <location>
        <begin position="704"/>
        <end position="1036"/>
    </location>
</feature>
<evidence type="ECO:0000256" key="14">
    <source>
        <dbReference type="SAM" id="MobiDB-lite"/>
    </source>
</evidence>
<gene>
    <name evidence="17" type="ORF">OS493_032851</name>
</gene>
<keyword evidence="11" id="KW-0378">Hydrolase</keyword>
<dbReference type="Pfam" id="PF00443">
    <property type="entry name" value="UCH"/>
    <property type="match status" value="1"/>
</dbReference>
<keyword evidence="10" id="KW-0833">Ubl conjugation pathway</keyword>
<evidence type="ECO:0000256" key="2">
    <source>
        <dbReference type="ARBA" id="ARBA00004300"/>
    </source>
</evidence>
<keyword evidence="13" id="KW-0862">Zinc</keyword>
<dbReference type="PANTHER" id="PTHR11830">
    <property type="entry name" value="40S RIBOSOMAL PROTEIN S3A"/>
    <property type="match status" value="1"/>
</dbReference>
<name>A0A9W9YVR1_9CNID</name>
<dbReference type="GO" id="GO:0046872">
    <property type="term" value="F:metal ion binding"/>
    <property type="evidence" value="ECO:0007669"/>
    <property type="project" value="UniProtKB-KW"/>
</dbReference>
<organism evidence="17 18">
    <name type="scientific">Desmophyllum pertusum</name>
    <dbReference type="NCBI Taxonomy" id="174260"/>
    <lineage>
        <taxon>Eukaryota</taxon>
        <taxon>Metazoa</taxon>
        <taxon>Cnidaria</taxon>
        <taxon>Anthozoa</taxon>
        <taxon>Hexacorallia</taxon>
        <taxon>Scleractinia</taxon>
        <taxon>Caryophylliina</taxon>
        <taxon>Caryophylliidae</taxon>
        <taxon>Desmophyllum</taxon>
    </lineage>
</organism>
<dbReference type="PROSITE" id="PS50235">
    <property type="entry name" value="USP_3"/>
    <property type="match status" value="1"/>
</dbReference>
<dbReference type="GO" id="GO:0006508">
    <property type="term" value="P:proteolysis"/>
    <property type="evidence" value="ECO:0007669"/>
    <property type="project" value="UniProtKB-KW"/>
</dbReference>
<dbReference type="InterPro" id="IPR038765">
    <property type="entry name" value="Papain-like_cys_pep_sf"/>
</dbReference>
<dbReference type="InterPro" id="IPR028889">
    <property type="entry name" value="USP"/>
</dbReference>
<sequence>MEEPKNKYILLNNRVGHTVERNLLALGLSTKSIPTNALRGELLEALPEAEQPQDLTTIALVGIDRKSLRIECSLEDLTRLTDEDANLLLAISSSESRYQTLIDRKRLDFGRRLSPDSQVFVSVKGIPKDVVGIVWFKGELPSFPGTMFGVELIRNPLQGTSDGTFRNKRYFKCGPDSGVFVGLDKLKPKEDLDPPAKSPQRCENAEGNFKSRLKDTVMPSFLKGKTDHKSAKERCDKVLKIDQRVVTFIAEYPVRGTVRYIGEEKDASGNVHTIVGLEMDKRNGGGTGKRNGQQLFVCRRDFGAFVALETVIPEKDFDENPTETTGKKTSEKQDPVQEQIRKDESLARSMSYDYGTSGGESVRKVRKTSLADSADAKLIMAAGESSQTDPSVFIEKQRQMFNEMQSSNPSGYRDNDDVDMRDEDRTGNAINFNDDHFKSTPPNSSVRDDGSVITKQPGHSQGFNSQDTTKMYADYVHIEGGEYAKLIEEHERDRHAYAGNRCNEEAMHPEQGVGTQPSLAAEVVSDCSPRTGEEVDDEMLPKKPAEQLELQSAVLYSEDSAADKKTDIESSQMTADIPHGLEVGSMVEVPMAEGLPRYGVIRWIGNLPQVKKDKLVAGLELEDEQSACSDGTFNGERYFTCPAGRGFFTLLMHCRQDSRFAPNSPSGDTGFHSEKAFGSLPSPDVKGITEPPKSLEDKQCGTMRGLQGHHNSCYLDATLFGMFAFSSVFDTLLHRNRKDGDLEGYEKVQSVLRESIVNPLRVHGFVRADRILLLRELLDKLSSTAGLVNEEKDPEEFLNSLLQQVLKADPFLHLKSRDVQVKDSEGAFFYQIITEKDESVKMAQVQHLLVQSFISADLILAEVPSCLILQMPRFGSRYKMYDMILPNLELDVTHIVENVPRECTMCGSDVAQYECKDCYQKGLLGDGPGIASFCAGCNGKVHLNPIRADHKPRPVLLPRVYSQYNSEKRTLEKQKMELFAVVCIETSHYVAFVKCGIGADAPWCFFDSMADRKGERNGYNIPAVTPCPEALEWLSKDTKEIIAAKERGDIPEKVRRLLGDGYLCMYQNLDMTMYK</sequence>
<evidence type="ECO:0000256" key="11">
    <source>
        <dbReference type="ARBA" id="ARBA00022801"/>
    </source>
</evidence>
<evidence type="ECO:0000256" key="9">
    <source>
        <dbReference type="ARBA" id="ARBA00022723"/>
    </source>
</evidence>
<evidence type="ECO:0000313" key="18">
    <source>
        <dbReference type="Proteomes" id="UP001163046"/>
    </source>
</evidence>
<evidence type="ECO:0000256" key="1">
    <source>
        <dbReference type="ARBA" id="ARBA00000707"/>
    </source>
</evidence>
<evidence type="ECO:0000256" key="5">
    <source>
        <dbReference type="ARBA" id="ARBA00012759"/>
    </source>
</evidence>
<evidence type="ECO:0000259" key="16">
    <source>
        <dbReference type="PROSITE" id="PS50245"/>
    </source>
</evidence>
<keyword evidence="9" id="KW-0479">Metal-binding</keyword>
<evidence type="ECO:0000259" key="15">
    <source>
        <dbReference type="PROSITE" id="PS50235"/>
    </source>
</evidence>
<dbReference type="SUPFAM" id="SSF74924">
    <property type="entry name" value="Cap-Gly domain"/>
    <property type="match status" value="3"/>
</dbReference>
<reference evidence="17" key="1">
    <citation type="submission" date="2023-01" db="EMBL/GenBank/DDBJ databases">
        <title>Genome assembly of the deep-sea coral Lophelia pertusa.</title>
        <authorList>
            <person name="Herrera S."/>
            <person name="Cordes E."/>
        </authorList>
    </citation>
    <scope>NUCLEOTIDE SEQUENCE</scope>
    <source>
        <strain evidence="17">USNM1676648</strain>
        <tissue evidence="17">Polyp</tissue>
    </source>
</reference>
<dbReference type="Proteomes" id="UP001163046">
    <property type="component" value="Unassembled WGS sequence"/>
</dbReference>
<dbReference type="InterPro" id="IPR001394">
    <property type="entry name" value="Peptidase_C19_UCH"/>
</dbReference>
<dbReference type="GO" id="GO:0016579">
    <property type="term" value="P:protein deubiquitination"/>
    <property type="evidence" value="ECO:0007669"/>
    <property type="project" value="InterPro"/>
</dbReference>
<comment type="similarity">
    <text evidence="4">Belongs to the peptidase C19 family.</text>
</comment>
<keyword evidence="18" id="KW-1185">Reference proteome</keyword>
<comment type="catalytic activity">
    <reaction evidence="1">
        <text>Thiol-dependent hydrolysis of ester, thioester, amide, peptide and isopeptide bonds formed by the C-terminal Gly of ubiquitin (a 76-residue protein attached to proteins as an intracellular targeting signal).</text>
        <dbReference type="EC" id="3.4.19.12"/>
    </reaction>
</comment>
<evidence type="ECO:0000256" key="10">
    <source>
        <dbReference type="ARBA" id="ARBA00022786"/>
    </source>
</evidence>
<dbReference type="Gene3D" id="2.30.30.190">
    <property type="entry name" value="CAP Gly-rich-like domain"/>
    <property type="match status" value="3"/>
</dbReference>
<dbReference type="FunFam" id="3.90.70.10:FF:000009">
    <property type="entry name" value="Putative ubiquitin carboxyl-terminal hydrolase CYLD"/>
    <property type="match status" value="1"/>
</dbReference>
<feature type="region of interest" description="Disordered" evidence="14">
    <location>
        <begin position="316"/>
        <end position="360"/>
    </location>
</feature>
<evidence type="ECO:0000256" key="6">
    <source>
        <dbReference type="ARBA" id="ARBA00022490"/>
    </source>
</evidence>
<dbReference type="GO" id="GO:0005813">
    <property type="term" value="C:centrosome"/>
    <property type="evidence" value="ECO:0007669"/>
    <property type="project" value="UniProtKB-SubCell"/>
</dbReference>
<dbReference type="InterPro" id="IPR036859">
    <property type="entry name" value="CAP-Gly_dom_sf"/>
</dbReference>
<evidence type="ECO:0000313" key="17">
    <source>
        <dbReference type="EMBL" id="KAJ7370352.1"/>
    </source>
</evidence>
<protein>
    <recommendedName>
        <fullName evidence="5">ubiquitinyl hydrolase 1</fullName>
        <ecNumber evidence="5">3.4.19.12</ecNumber>
    </recommendedName>
</protein>
<dbReference type="SUPFAM" id="SSF54001">
    <property type="entry name" value="Cysteine proteinases"/>
    <property type="match status" value="1"/>
</dbReference>
<dbReference type="EMBL" id="MU826867">
    <property type="protein sequence ID" value="KAJ7370352.1"/>
    <property type="molecule type" value="Genomic_DNA"/>
</dbReference>